<dbReference type="EMBL" id="AKFT01000037">
    <property type="protein sequence ID" value="EJF46984.1"/>
    <property type="molecule type" value="Genomic_DNA"/>
</dbReference>
<dbReference type="GO" id="GO:0046983">
    <property type="term" value="F:protein dimerization activity"/>
    <property type="evidence" value="ECO:0007669"/>
    <property type="project" value="InterPro"/>
</dbReference>
<dbReference type="RefSeq" id="WP_008730126.1">
    <property type="nucleotide sequence ID" value="NZ_AKFT01000037.1"/>
</dbReference>
<dbReference type="OrthoDB" id="5241784at2"/>
<keyword evidence="5" id="KW-0812">Transmembrane</keyword>
<keyword evidence="2 8" id="KW-0418">Kinase</keyword>
<protein>
    <submittedName>
        <fullName evidence="8">Histidine kinase dimerization/phosphoacceptor domain protein</fullName>
    </submittedName>
</protein>
<dbReference type="SUPFAM" id="SSF55874">
    <property type="entry name" value="ATPase domain of HSP90 chaperone/DNA topoisomerase II/histidine kinase"/>
    <property type="match status" value="1"/>
</dbReference>
<evidence type="ECO:0000259" key="7">
    <source>
        <dbReference type="Pfam" id="PF07730"/>
    </source>
</evidence>
<dbReference type="Gene3D" id="1.20.5.1930">
    <property type="match status" value="1"/>
</dbReference>
<comment type="caution">
    <text evidence="8">The sequence shown here is derived from an EMBL/GenBank/DDBJ whole genome shotgun (WGS) entry which is preliminary data.</text>
</comment>
<evidence type="ECO:0000256" key="5">
    <source>
        <dbReference type="SAM" id="Phobius"/>
    </source>
</evidence>
<dbReference type="GO" id="GO:0016020">
    <property type="term" value="C:membrane"/>
    <property type="evidence" value="ECO:0007669"/>
    <property type="project" value="InterPro"/>
</dbReference>
<name>J0NIP0_9ACTO</name>
<gene>
    <name evidence="8" type="ORF">HMPREF1318_2384</name>
</gene>
<feature type="transmembrane region" description="Helical" evidence="5">
    <location>
        <begin position="149"/>
        <end position="169"/>
    </location>
</feature>
<proteinExistence type="predicted"/>
<evidence type="ECO:0000313" key="9">
    <source>
        <dbReference type="Proteomes" id="UP000002941"/>
    </source>
</evidence>
<dbReference type="Proteomes" id="UP000002941">
    <property type="component" value="Unassembled WGS sequence"/>
</dbReference>
<feature type="region of interest" description="Disordered" evidence="4">
    <location>
        <begin position="1"/>
        <end position="21"/>
    </location>
</feature>
<dbReference type="Pfam" id="PF07730">
    <property type="entry name" value="HisKA_3"/>
    <property type="match status" value="1"/>
</dbReference>
<dbReference type="PATRIC" id="fig|1125718.3.peg.576"/>
<feature type="transmembrane region" description="Helical" evidence="5">
    <location>
        <begin position="58"/>
        <end position="81"/>
    </location>
</feature>
<evidence type="ECO:0000256" key="1">
    <source>
        <dbReference type="ARBA" id="ARBA00022679"/>
    </source>
</evidence>
<dbReference type="Pfam" id="PF02518">
    <property type="entry name" value="HATPase_c"/>
    <property type="match status" value="1"/>
</dbReference>
<evidence type="ECO:0000313" key="8">
    <source>
        <dbReference type="EMBL" id="EJF46984.1"/>
    </source>
</evidence>
<dbReference type="GO" id="GO:0000155">
    <property type="term" value="F:phosphorelay sensor kinase activity"/>
    <property type="evidence" value="ECO:0007669"/>
    <property type="project" value="InterPro"/>
</dbReference>
<dbReference type="InterPro" id="IPR003594">
    <property type="entry name" value="HATPase_dom"/>
</dbReference>
<feature type="transmembrane region" description="Helical" evidence="5">
    <location>
        <begin position="29"/>
        <end position="52"/>
    </location>
</feature>
<feature type="compositionally biased region" description="Low complexity" evidence="4">
    <location>
        <begin position="435"/>
        <end position="453"/>
    </location>
</feature>
<feature type="transmembrane region" description="Helical" evidence="5">
    <location>
        <begin position="93"/>
        <end position="113"/>
    </location>
</feature>
<feature type="region of interest" description="Disordered" evidence="4">
    <location>
        <begin position="412"/>
        <end position="453"/>
    </location>
</feature>
<keyword evidence="5" id="KW-1133">Transmembrane helix</keyword>
<keyword evidence="9" id="KW-1185">Reference proteome</keyword>
<organism evidence="8 9">
    <name type="scientific">Actinomyces massiliensis F0489</name>
    <dbReference type="NCBI Taxonomy" id="1125718"/>
    <lineage>
        <taxon>Bacteria</taxon>
        <taxon>Bacillati</taxon>
        <taxon>Actinomycetota</taxon>
        <taxon>Actinomycetes</taxon>
        <taxon>Actinomycetales</taxon>
        <taxon>Actinomycetaceae</taxon>
        <taxon>Actinomyces</taxon>
    </lineage>
</organism>
<dbReference type="PANTHER" id="PTHR24421">
    <property type="entry name" value="NITRATE/NITRITE SENSOR PROTEIN NARX-RELATED"/>
    <property type="match status" value="1"/>
</dbReference>
<dbReference type="PANTHER" id="PTHR24421:SF63">
    <property type="entry name" value="SENSOR HISTIDINE KINASE DESK"/>
    <property type="match status" value="1"/>
</dbReference>
<feature type="domain" description="Histidine kinase/HSP90-like ATPase" evidence="6">
    <location>
        <begin position="327"/>
        <end position="429"/>
    </location>
</feature>
<dbReference type="Gene3D" id="3.30.565.10">
    <property type="entry name" value="Histidine kinase-like ATPase, C-terminal domain"/>
    <property type="match status" value="1"/>
</dbReference>
<keyword evidence="1" id="KW-0808">Transferase</keyword>
<feature type="transmembrane region" description="Helical" evidence="5">
    <location>
        <begin position="189"/>
        <end position="209"/>
    </location>
</feature>
<evidence type="ECO:0000259" key="6">
    <source>
        <dbReference type="Pfam" id="PF02518"/>
    </source>
</evidence>
<evidence type="ECO:0000256" key="2">
    <source>
        <dbReference type="ARBA" id="ARBA00022777"/>
    </source>
</evidence>
<feature type="domain" description="Signal transduction histidine kinase subgroup 3 dimerisation and phosphoacceptor" evidence="7">
    <location>
        <begin position="227"/>
        <end position="294"/>
    </location>
</feature>
<dbReference type="eggNOG" id="COG4585">
    <property type="taxonomic scope" value="Bacteria"/>
</dbReference>
<feature type="transmembrane region" description="Helical" evidence="5">
    <location>
        <begin position="125"/>
        <end position="142"/>
    </location>
</feature>
<accession>J0NIP0</accession>
<keyword evidence="3" id="KW-0902">Two-component regulatory system</keyword>
<evidence type="ECO:0000256" key="3">
    <source>
        <dbReference type="ARBA" id="ARBA00023012"/>
    </source>
</evidence>
<dbReference type="InterPro" id="IPR036890">
    <property type="entry name" value="HATPase_C_sf"/>
</dbReference>
<feature type="compositionally biased region" description="Pro residues" evidence="4">
    <location>
        <begin position="1"/>
        <end position="12"/>
    </location>
</feature>
<dbReference type="CDD" id="cd16917">
    <property type="entry name" value="HATPase_UhpB-NarQ-NarX-like"/>
    <property type="match status" value="1"/>
</dbReference>
<dbReference type="AlphaFoldDB" id="J0NIP0"/>
<keyword evidence="5" id="KW-0472">Membrane</keyword>
<dbReference type="InterPro" id="IPR050482">
    <property type="entry name" value="Sensor_HK_TwoCompSys"/>
</dbReference>
<reference evidence="8 9" key="1">
    <citation type="submission" date="2012-05" db="EMBL/GenBank/DDBJ databases">
        <authorList>
            <person name="Harkins D.M."/>
            <person name="Madupu R."/>
            <person name="Durkin A.S."/>
            <person name="Torralba M."/>
            <person name="Methe B."/>
            <person name="Sutton G.G."/>
            <person name="Nelson K.E."/>
        </authorList>
    </citation>
    <scope>NUCLEOTIDE SEQUENCE [LARGE SCALE GENOMIC DNA]</scope>
    <source>
        <strain evidence="8 9">F0489</strain>
    </source>
</reference>
<sequence>MIHSAPLPPAAGPPSRRRRGEGTTRLREYTLWSMYALLVLWPPCLALSYARAPVYTPWTLPFLACQTAEAVACGITLHHVAAYEIEDTPVPRWCLTLLAVTTAAGAVTAIGALPPGATSLSHPTAELTITIGACLCVLAPLLSTSRMVLLGLASTGAVAAGSALAHHLIPSPDSPPTGPIVLGGLFPTSLMLILMPLATRWSFAILSSVRAQEDLDLMRADLAVAQERLRIARDLHDVFGRTLTTVAVKAELAAALADAEEAPRAAAESRNVRTLADDALKEVRAVLAEYRRPDLATELAGAHSLLASAGIATRTIGETAIPVWAAEPLALVLREAVTNVVRHSEARSCTIRVALDDDGAALTVTNDGARDPAAEAGSADAITLAAPGPTQKGSPSGLASLSERIEAVGGTLAAHRKRDDFTVTARVPRPPAPSTEPAQPAPAAIAQTAGEAR</sequence>
<evidence type="ECO:0000256" key="4">
    <source>
        <dbReference type="SAM" id="MobiDB-lite"/>
    </source>
</evidence>
<dbReference type="InterPro" id="IPR011712">
    <property type="entry name" value="Sig_transdc_His_kin_sub3_dim/P"/>
</dbReference>